<dbReference type="AlphaFoldDB" id="A0A7S0FG36"/>
<dbReference type="GO" id="GO:0072659">
    <property type="term" value="P:protein localization to plasma membrane"/>
    <property type="evidence" value="ECO:0007669"/>
    <property type="project" value="TreeGrafter"/>
</dbReference>
<dbReference type="PANTHER" id="PTHR37412:SF2">
    <property type="entry name" value="C2 DOMAIN-CONTAINING PROTEIN 5"/>
    <property type="match status" value="1"/>
</dbReference>
<dbReference type="Pfam" id="PF23128">
    <property type="entry name" value="YbjQ_4"/>
    <property type="match status" value="1"/>
</dbReference>
<proteinExistence type="predicted"/>
<dbReference type="GO" id="GO:0010828">
    <property type="term" value="P:positive regulation of D-glucose transmembrane transport"/>
    <property type="evidence" value="ECO:0007669"/>
    <property type="project" value="TreeGrafter"/>
</dbReference>
<dbReference type="GO" id="GO:0005886">
    <property type="term" value="C:plasma membrane"/>
    <property type="evidence" value="ECO:0007669"/>
    <property type="project" value="TreeGrafter"/>
</dbReference>
<feature type="domain" description="C2CD5 C-terminal" evidence="1">
    <location>
        <begin position="17"/>
        <end position="108"/>
    </location>
</feature>
<accession>A0A7S0FG36</accession>
<dbReference type="GO" id="GO:0031340">
    <property type="term" value="P:positive regulation of vesicle fusion"/>
    <property type="evidence" value="ECO:0007669"/>
    <property type="project" value="TreeGrafter"/>
</dbReference>
<dbReference type="GO" id="GO:0005544">
    <property type="term" value="F:calcium-dependent phospholipid binding"/>
    <property type="evidence" value="ECO:0007669"/>
    <property type="project" value="InterPro"/>
</dbReference>
<reference evidence="2" key="1">
    <citation type="submission" date="2021-01" db="EMBL/GenBank/DDBJ databases">
        <authorList>
            <person name="Corre E."/>
            <person name="Pelletier E."/>
            <person name="Niang G."/>
            <person name="Scheremetjew M."/>
            <person name="Finn R."/>
            <person name="Kale V."/>
            <person name="Holt S."/>
            <person name="Cochrane G."/>
            <person name="Meng A."/>
            <person name="Brown T."/>
            <person name="Cohen L."/>
        </authorList>
    </citation>
    <scope>NUCLEOTIDE SEQUENCE</scope>
    <source>
        <strain evidence="2">Pbaha01</strain>
    </source>
</reference>
<gene>
    <name evidence="2" type="ORF">PBAH0796_LOCUS12016</name>
</gene>
<dbReference type="GO" id="GO:0065002">
    <property type="term" value="P:intracellular protein transmembrane transport"/>
    <property type="evidence" value="ECO:0007669"/>
    <property type="project" value="TreeGrafter"/>
</dbReference>
<organism evidence="2">
    <name type="scientific">Pyrodinium bahamense</name>
    <dbReference type="NCBI Taxonomy" id="73915"/>
    <lineage>
        <taxon>Eukaryota</taxon>
        <taxon>Sar</taxon>
        <taxon>Alveolata</taxon>
        <taxon>Dinophyceae</taxon>
        <taxon>Gonyaulacales</taxon>
        <taxon>Pyrocystaceae</taxon>
        <taxon>Pyrodinium</taxon>
    </lineage>
</organism>
<dbReference type="EMBL" id="HBEG01019835">
    <property type="protein sequence ID" value="CAD8356649.1"/>
    <property type="molecule type" value="Transcribed_RNA"/>
</dbReference>
<dbReference type="InterPro" id="IPR038983">
    <property type="entry name" value="C2CD5"/>
</dbReference>
<dbReference type="GO" id="GO:0090314">
    <property type="term" value="P:positive regulation of protein targeting to membrane"/>
    <property type="evidence" value="ECO:0007669"/>
    <property type="project" value="TreeGrafter"/>
</dbReference>
<sequence length="114" mass="12558">MARSEPELVCSSSVLVCALSAVPHCQVERYCGLVTVHMIKETVNVTRQFESLQVFYHQFVAEALLTAKARVLAVGGDALLGYRINNLFLREDTRRAYAVISISGDAAKLSSEPR</sequence>
<dbReference type="InterPro" id="IPR057815">
    <property type="entry name" value="C2CD5_C"/>
</dbReference>
<evidence type="ECO:0000259" key="1">
    <source>
        <dbReference type="Pfam" id="PF23128"/>
    </source>
</evidence>
<dbReference type="GO" id="GO:0005509">
    <property type="term" value="F:calcium ion binding"/>
    <property type="evidence" value="ECO:0007669"/>
    <property type="project" value="TreeGrafter"/>
</dbReference>
<dbReference type="PANTHER" id="PTHR37412">
    <property type="entry name" value="C2 DOMAIN-CONTAINING PROTEIN 5"/>
    <property type="match status" value="1"/>
</dbReference>
<protein>
    <recommendedName>
        <fullName evidence="1">C2CD5 C-terminal domain-containing protein</fullName>
    </recommendedName>
</protein>
<evidence type="ECO:0000313" key="2">
    <source>
        <dbReference type="EMBL" id="CAD8356649.1"/>
    </source>
</evidence>
<name>A0A7S0FG36_9DINO</name>